<gene>
    <name evidence="3" type="ORF">BBI01_01840</name>
</gene>
<accession>A0A1B9A046</accession>
<name>A0A1B9A046_9FLAO</name>
<evidence type="ECO:0000313" key="4">
    <source>
        <dbReference type="Proteomes" id="UP000092651"/>
    </source>
</evidence>
<feature type="chain" id="PRO_5008621454" description="Lipoprotein" evidence="2">
    <location>
        <begin position="22"/>
        <end position="392"/>
    </location>
</feature>
<proteinExistence type="predicted"/>
<sequence length="392" mass="44893">MKKILLFLSLLVIVISCNGQNKETYWKSDGVEKIDKEPMHGVTLSYMEMLAEMRIHLSKSNDSLIFEYPYMKKIKLSELKSLTGCRLKDTNELLDSVYDVRVEGDQLNIKFHYIGTASKENRFFLKFIKMDKDNYSKEVEKLQNDKKRLLDMIKPIDISGLDLSVSIPEYFKSDIKLDALSPIELAEDLCQIRGLKTLSTPISFNIKEKGKFVYHQYGIQNTDKIERTVAAMGNFNFTSLQILTDAERKRVDAWMVAKENKSKKDVQSLLKAIVSKYPKAKITMAGEPSTVASKEDVLDIVSKFGIILETDKEVVKLMLKIPEELYDKEGSKEHLSYKAPSSEVLKRFEYYVDLTEKSELRLIMSSKKLDDQLASDGVSGTVPSFVSENSYW</sequence>
<organism evidence="3 4">
    <name type="scientific">Chryseobacterium artocarpi</name>
    <dbReference type="NCBI Taxonomy" id="1414727"/>
    <lineage>
        <taxon>Bacteria</taxon>
        <taxon>Pseudomonadati</taxon>
        <taxon>Bacteroidota</taxon>
        <taxon>Flavobacteriia</taxon>
        <taxon>Flavobacteriales</taxon>
        <taxon>Weeksellaceae</taxon>
        <taxon>Chryseobacterium group</taxon>
        <taxon>Chryseobacterium</taxon>
    </lineage>
</organism>
<protein>
    <recommendedName>
        <fullName evidence="5">Lipoprotein</fullName>
    </recommendedName>
</protein>
<reference evidence="3 4" key="1">
    <citation type="submission" date="2016-07" db="EMBL/GenBank/DDBJ databases">
        <authorList>
            <person name="Jeong J.-J."/>
            <person name="Kim D.W."/>
            <person name="Sang M.K."/>
            <person name="Choi I.-G."/>
            <person name="Kim K.D."/>
        </authorList>
    </citation>
    <scope>NUCLEOTIDE SEQUENCE [LARGE SCALE GENOMIC DNA]</scope>
    <source>
        <strain evidence="3 4">UTM-3</strain>
    </source>
</reference>
<keyword evidence="1" id="KW-0175">Coiled coil</keyword>
<dbReference type="EMBL" id="MAYH01000001">
    <property type="protein sequence ID" value="OCA77228.1"/>
    <property type="molecule type" value="Genomic_DNA"/>
</dbReference>
<dbReference type="RefSeq" id="WP_065392982.1">
    <property type="nucleotide sequence ID" value="NZ_MAYH01000001.1"/>
</dbReference>
<comment type="caution">
    <text evidence="3">The sequence shown here is derived from an EMBL/GenBank/DDBJ whole genome shotgun (WGS) entry which is preliminary data.</text>
</comment>
<evidence type="ECO:0008006" key="5">
    <source>
        <dbReference type="Google" id="ProtNLM"/>
    </source>
</evidence>
<dbReference type="PROSITE" id="PS51257">
    <property type="entry name" value="PROKAR_LIPOPROTEIN"/>
    <property type="match status" value="1"/>
</dbReference>
<evidence type="ECO:0000313" key="3">
    <source>
        <dbReference type="EMBL" id="OCA77228.1"/>
    </source>
</evidence>
<feature type="coiled-coil region" evidence="1">
    <location>
        <begin position="125"/>
        <end position="152"/>
    </location>
</feature>
<keyword evidence="4" id="KW-1185">Reference proteome</keyword>
<feature type="signal peptide" evidence="2">
    <location>
        <begin position="1"/>
        <end position="21"/>
    </location>
</feature>
<dbReference type="AlphaFoldDB" id="A0A1B9A046"/>
<keyword evidence="2" id="KW-0732">Signal</keyword>
<dbReference type="OrthoDB" id="1260000at2"/>
<evidence type="ECO:0000256" key="1">
    <source>
        <dbReference type="SAM" id="Coils"/>
    </source>
</evidence>
<dbReference type="Proteomes" id="UP000092651">
    <property type="component" value="Unassembled WGS sequence"/>
</dbReference>
<evidence type="ECO:0000256" key="2">
    <source>
        <dbReference type="SAM" id="SignalP"/>
    </source>
</evidence>